<protein>
    <submittedName>
        <fullName evidence="5">NodT family RND efflux system outer membrane lipoprotein</fullName>
    </submittedName>
</protein>
<dbReference type="AlphaFoldDB" id="S6ALE6"/>
<dbReference type="Proteomes" id="UP000015559">
    <property type="component" value="Chromosome"/>
</dbReference>
<keyword evidence="2" id="KW-0732">Signal</keyword>
<accession>S6ALE6</accession>
<comment type="subcellular location">
    <subcellularLocation>
        <location evidence="2">Cell membrane</location>
        <topology evidence="2">Lipid-anchor</topology>
    </subcellularLocation>
</comment>
<keyword evidence="3" id="KW-0175">Coiled coil</keyword>
<comment type="similarity">
    <text evidence="1 2">Belongs to the outer membrane factor (OMF) (TC 1.B.17) family.</text>
</comment>
<feature type="compositionally biased region" description="Low complexity" evidence="4">
    <location>
        <begin position="103"/>
        <end position="118"/>
    </location>
</feature>
<dbReference type="InterPro" id="IPR010131">
    <property type="entry name" value="MdtP/NodT-like"/>
</dbReference>
<feature type="coiled-coil region" evidence="3">
    <location>
        <begin position="216"/>
        <end position="243"/>
    </location>
</feature>
<evidence type="ECO:0000256" key="1">
    <source>
        <dbReference type="ARBA" id="ARBA00007613"/>
    </source>
</evidence>
<keyword evidence="6" id="KW-1185">Reference proteome</keyword>
<keyword evidence="2" id="KW-0564">Palmitate</keyword>
<dbReference type="Gene3D" id="2.20.200.10">
    <property type="entry name" value="Outer membrane efflux proteins (OEP)"/>
    <property type="match status" value="1"/>
</dbReference>
<dbReference type="Gene3D" id="1.20.1600.10">
    <property type="entry name" value="Outer membrane efflux proteins (OEP)"/>
    <property type="match status" value="1"/>
</dbReference>
<dbReference type="HOGENOM" id="CLU_012817_13_0_4"/>
<dbReference type="eggNOG" id="COG1538">
    <property type="taxonomic scope" value="Bacteria"/>
</dbReference>
<proteinExistence type="inferred from homology"/>
<dbReference type="SUPFAM" id="SSF56954">
    <property type="entry name" value="Outer membrane efflux proteins (OEP)"/>
    <property type="match status" value="1"/>
</dbReference>
<keyword evidence="2 5" id="KW-0449">Lipoprotein</keyword>
<sequence>MKKLTGFALPAILLAVLSGCASVGPDYIKPDMGISANWANASTKSDAAQDLSQWWQQLHDPLLSDLIEQSLKASPDLRSAQAKLRESRARRGLAGANQLPTVSASVSESRSKSSAATGSGLTRELYSAGFDASWEPDIFGGTRRALEASQADLEGSEASLHNTQVSLVAEVALNYVELRAFQARLGIARDNLASQSETLELTGWRAEAGLTSSLDVEQARTNREQTRAQIPALETSLAQAEHRLAILLGQAPGTLHDKLAKPALIPTAPDSVAIGIPADTLRQRPDVRVAERRLAAETARIGETTAALYPGFKLSGSIGWEALSFGALGGGDSLARSLLGSVATTLFDGGRIRQRIEIQNAVQEQALVNYEKTVLSALEEVENALVSHANSRKREQALREAADAAHNAVLMAHHRYSTGIIDFQKVLDTERTLLTVQDSLKVTEAESISTLIRLYKALGGGWKPAAVNETPPLQQGSTS</sequence>
<organism evidence="5 6">
    <name type="scientific">Sulfuricella denitrificans (strain DSM 22764 / NBRC 105220 / skB26)</name>
    <dbReference type="NCBI Taxonomy" id="1163617"/>
    <lineage>
        <taxon>Bacteria</taxon>
        <taxon>Pseudomonadati</taxon>
        <taxon>Pseudomonadota</taxon>
        <taxon>Betaproteobacteria</taxon>
        <taxon>Nitrosomonadales</taxon>
        <taxon>Sulfuricellaceae</taxon>
        <taxon>Sulfuricella</taxon>
    </lineage>
</organism>
<name>S6ALE6_SULDS</name>
<dbReference type="KEGG" id="sdr:SCD_n01688"/>
<dbReference type="PANTHER" id="PTHR30203:SF25">
    <property type="entry name" value="OUTER MEMBRANE PROTEIN-RELATED"/>
    <property type="match status" value="1"/>
</dbReference>
<feature type="region of interest" description="Disordered" evidence="4">
    <location>
        <begin position="98"/>
        <end position="118"/>
    </location>
</feature>
<dbReference type="EMBL" id="AP013066">
    <property type="protein sequence ID" value="BAN35509.1"/>
    <property type="molecule type" value="Genomic_DNA"/>
</dbReference>
<dbReference type="GO" id="GO:0015562">
    <property type="term" value="F:efflux transmembrane transporter activity"/>
    <property type="evidence" value="ECO:0007669"/>
    <property type="project" value="InterPro"/>
</dbReference>
<evidence type="ECO:0000256" key="2">
    <source>
        <dbReference type="RuleBase" id="RU362097"/>
    </source>
</evidence>
<dbReference type="OrthoDB" id="9770517at2"/>
<dbReference type="PROSITE" id="PS51257">
    <property type="entry name" value="PROKAR_LIPOPROTEIN"/>
    <property type="match status" value="1"/>
</dbReference>
<evidence type="ECO:0000256" key="4">
    <source>
        <dbReference type="SAM" id="MobiDB-lite"/>
    </source>
</evidence>
<evidence type="ECO:0000313" key="5">
    <source>
        <dbReference type="EMBL" id="BAN35509.1"/>
    </source>
</evidence>
<dbReference type="InterPro" id="IPR003423">
    <property type="entry name" value="OMP_efflux"/>
</dbReference>
<evidence type="ECO:0000313" key="6">
    <source>
        <dbReference type="Proteomes" id="UP000015559"/>
    </source>
</evidence>
<dbReference type="Pfam" id="PF02321">
    <property type="entry name" value="OEP"/>
    <property type="match status" value="2"/>
</dbReference>
<dbReference type="PANTHER" id="PTHR30203">
    <property type="entry name" value="OUTER MEMBRANE CATION EFFLUX PROTEIN"/>
    <property type="match status" value="1"/>
</dbReference>
<dbReference type="NCBIfam" id="TIGR01845">
    <property type="entry name" value="outer_NodT"/>
    <property type="match status" value="1"/>
</dbReference>
<evidence type="ECO:0000256" key="3">
    <source>
        <dbReference type="SAM" id="Coils"/>
    </source>
</evidence>
<feature type="chain" id="PRO_5001443333" evidence="2">
    <location>
        <begin position="24"/>
        <end position="479"/>
    </location>
</feature>
<gene>
    <name evidence="5" type="ORF">SCD_n01688</name>
</gene>
<dbReference type="GO" id="GO:0005886">
    <property type="term" value="C:plasma membrane"/>
    <property type="evidence" value="ECO:0007669"/>
    <property type="project" value="UniProtKB-SubCell"/>
</dbReference>
<keyword evidence="2" id="KW-0812">Transmembrane</keyword>
<dbReference type="RefSeq" id="WP_023506906.1">
    <property type="nucleotide sequence ID" value="NC_022357.1"/>
</dbReference>
<feature type="signal peptide" evidence="2">
    <location>
        <begin position="1"/>
        <end position="23"/>
    </location>
</feature>
<keyword evidence="2" id="KW-1134">Transmembrane beta strand</keyword>
<dbReference type="STRING" id="1163617.SCD_n01688"/>
<keyword evidence="2" id="KW-0472">Membrane</keyword>
<reference evidence="5 6" key="1">
    <citation type="journal article" date="2012" name="Appl. Environ. Microbiol.">
        <title>Draft genome sequence of a psychrotolerant sulfur-oxidizing bacterium, Sulfuricella denitrificans skB26, and proteomic insights into cold adaptation.</title>
        <authorList>
            <person name="Watanabe T."/>
            <person name="Kojima H."/>
            <person name="Fukui M."/>
        </authorList>
    </citation>
    <scope>NUCLEOTIDE SEQUENCE [LARGE SCALE GENOMIC DNA]</scope>
    <source>
        <strain evidence="6">skB26</strain>
    </source>
</reference>